<evidence type="ECO:0000313" key="2">
    <source>
        <dbReference type="EMBL" id="GAA0314003.1"/>
    </source>
</evidence>
<dbReference type="NCBIfam" id="NF002805">
    <property type="entry name" value="PRK02947.1"/>
    <property type="match status" value="1"/>
</dbReference>
<gene>
    <name evidence="2" type="ORF">GCM10010151_00120</name>
</gene>
<name>A0ABN0VPH1_9ACTN</name>
<dbReference type="PROSITE" id="PS51464">
    <property type="entry name" value="SIS"/>
    <property type="match status" value="1"/>
</dbReference>
<dbReference type="SUPFAM" id="SSF53697">
    <property type="entry name" value="SIS domain"/>
    <property type="match status" value="1"/>
</dbReference>
<sequence>MSVDWMLTHLERIERHNADALERACRLLLDTVLGGGLLYLGGSGHSLAMVLEGFFRAGGLACVYPLSRSEISPLNGAWPATEAERRSGLAAPVLEAAGPRPGDLVMIFSNSGTNPYPVELATTARSRGLPVIAVVSGPSMAAAPTRAGVKLGEVADLVLDTLTPPGDASYPVAAPRTAALSSLSCVYLWNLLLARMSERAELPLWASANVPGGDERNAELLARYSERVPVLRTSVMG</sequence>
<organism evidence="2 3">
    <name type="scientific">Actinoallomurus spadix</name>
    <dbReference type="NCBI Taxonomy" id="79912"/>
    <lineage>
        <taxon>Bacteria</taxon>
        <taxon>Bacillati</taxon>
        <taxon>Actinomycetota</taxon>
        <taxon>Actinomycetes</taxon>
        <taxon>Streptosporangiales</taxon>
        <taxon>Thermomonosporaceae</taxon>
        <taxon>Actinoallomurus</taxon>
    </lineage>
</organism>
<evidence type="ECO:0000259" key="1">
    <source>
        <dbReference type="PROSITE" id="PS51464"/>
    </source>
</evidence>
<proteinExistence type="predicted"/>
<feature type="domain" description="SIS" evidence="1">
    <location>
        <begin position="28"/>
        <end position="202"/>
    </location>
</feature>
<dbReference type="Gene3D" id="3.40.50.10490">
    <property type="entry name" value="Glucose-6-phosphate isomerase like protein, domain 1"/>
    <property type="match status" value="1"/>
</dbReference>
<dbReference type="Pfam" id="PF13580">
    <property type="entry name" value="SIS_2"/>
    <property type="match status" value="1"/>
</dbReference>
<dbReference type="Proteomes" id="UP001501822">
    <property type="component" value="Unassembled WGS sequence"/>
</dbReference>
<dbReference type="InterPro" id="IPR001347">
    <property type="entry name" value="SIS_dom"/>
</dbReference>
<reference evidence="2 3" key="1">
    <citation type="journal article" date="2019" name="Int. J. Syst. Evol. Microbiol.">
        <title>The Global Catalogue of Microorganisms (GCM) 10K type strain sequencing project: providing services to taxonomists for standard genome sequencing and annotation.</title>
        <authorList>
            <consortium name="The Broad Institute Genomics Platform"/>
            <consortium name="The Broad Institute Genome Sequencing Center for Infectious Disease"/>
            <person name="Wu L."/>
            <person name="Ma J."/>
        </authorList>
    </citation>
    <scope>NUCLEOTIDE SEQUENCE [LARGE SCALE GENOMIC DNA]</scope>
    <source>
        <strain evidence="2 3">JCM 3146</strain>
    </source>
</reference>
<dbReference type="RefSeq" id="WP_252810597.1">
    <property type="nucleotide sequence ID" value="NZ_BAAABM010000002.1"/>
</dbReference>
<dbReference type="InterPro" id="IPR046348">
    <property type="entry name" value="SIS_dom_sf"/>
</dbReference>
<keyword evidence="3" id="KW-1185">Reference proteome</keyword>
<accession>A0ABN0VPH1</accession>
<dbReference type="EMBL" id="BAAABM010000002">
    <property type="protein sequence ID" value="GAA0314003.1"/>
    <property type="molecule type" value="Genomic_DNA"/>
</dbReference>
<comment type="caution">
    <text evidence="2">The sequence shown here is derived from an EMBL/GenBank/DDBJ whole genome shotgun (WGS) entry which is preliminary data.</text>
</comment>
<evidence type="ECO:0000313" key="3">
    <source>
        <dbReference type="Proteomes" id="UP001501822"/>
    </source>
</evidence>
<protein>
    <submittedName>
        <fullName evidence="2">SIS domain-containing protein</fullName>
    </submittedName>
</protein>